<evidence type="ECO:0000256" key="1">
    <source>
        <dbReference type="ARBA" id="ARBA00003365"/>
    </source>
</evidence>
<dbReference type="CDD" id="cd04724">
    <property type="entry name" value="Tryptophan_synthase_alpha"/>
    <property type="match status" value="1"/>
</dbReference>
<evidence type="ECO:0000256" key="4">
    <source>
        <dbReference type="ARBA" id="ARBA00022605"/>
    </source>
</evidence>
<dbReference type="InterPro" id="IPR013785">
    <property type="entry name" value="Aldolase_TIM"/>
</dbReference>
<evidence type="ECO:0000256" key="8">
    <source>
        <dbReference type="ARBA" id="ARBA00049047"/>
    </source>
</evidence>
<evidence type="ECO:0000256" key="3">
    <source>
        <dbReference type="ARBA" id="ARBA00011270"/>
    </source>
</evidence>
<dbReference type="SUPFAM" id="SSF51366">
    <property type="entry name" value="Ribulose-phoshate binding barrel"/>
    <property type="match status" value="1"/>
</dbReference>
<feature type="active site" description="Proton acceptor" evidence="9">
    <location>
        <position position="49"/>
    </location>
</feature>
<dbReference type="AlphaFoldDB" id="A0A4Z1RDL7"/>
<evidence type="ECO:0000256" key="9">
    <source>
        <dbReference type="HAMAP-Rule" id="MF_00131"/>
    </source>
</evidence>
<comment type="subunit">
    <text evidence="3 9">Tetramer of two alpha and two beta chains.</text>
</comment>
<organism evidence="11 12">
    <name type="scientific">Luteimonas yindakuii</name>
    <dbReference type="NCBI Taxonomy" id="2565782"/>
    <lineage>
        <taxon>Bacteria</taxon>
        <taxon>Pseudomonadati</taxon>
        <taxon>Pseudomonadota</taxon>
        <taxon>Gammaproteobacteria</taxon>
        <taxon>Lysobacterales</taxon>
        <taxon>Lysobacteraceae</taxon>
        <taxon>Luteimonas</taxon>
    </lineage>
</organism>
<keyword evidence="4 9" id="KW-0028">Amino-acid biosynthesis</keyword>
<dbReference type="EMBL" id="SPUH01000001">
    <property type="protein sequence ID" value="TKS54253.1"/>
    <property type="molecule type" value="Genomic_DNA"/>
</dbReference>
<accession>A0A4Z1RDL7</accession>
<dbReference type="GO" id="GO:0005829">
    <property type="term" value="C:cytosol"/>
    <property type="evidence" value="ECO:0007669"/>
    <property type="project" value="TreeGrafter"/>
</dbReference>
<dbReference type="PROSITE" id="PS00167">
    <property type="entry name" value="TRP_SYNTHASE_ALPHA"/>
    <property type="match status" value="1"/>
</dbReference>
<evidence type="ECO:0000256" key="5">
    <source>
        <dbReference type="ARBA" id="ARBA00022822"/>
    </source>
</evidence>
<keyword evidence="7 9" id="KW-0456">Lyase</keyword>
<dbReference type="InterPro" id="IPR018204">
    <property type="entry name" value="Trp_synthase_alpha_AS"/>
</dbReference>
<evidence type="ECO:0000256" key="6">
    <source>
        <dbReference type="ARBA" id="ARBA00023141"/>
    </source>
</evidence>
<gene>
    <name evidence="9" type="primary">trpA</name>
    <name evidence="11" type="ORF">E4582_05370</name>
</gene>
<sequence length="281" mass="28791">MSRIDTRFAELRAAGRKALIPFITAGDPSLEATVPVMHALVGAGADVIELGVPFSDPMADGPTIQRSSERALARGGGLAHVLRCVREFRTRDADTPVVLMGYLNPVEIRGPERFAADAAAAGVDGMLLVDLPPEEAGEFRAAFAAHGVALILLVSPTTGDARLSRLLAEAQGYLYYVSFAGVTGASDRLDTGAVAARLRGIRAGTAVPVVAGFGIRDAAGVAALADAADGVVIGSALVTAMADARDPADAAARGAAFFAPLRAALDGASGRASECIRLRTE</sequence>
<dbReference type="EC" id="4.2.1.20" evidence="9"/>
<reference evidence="11 12" key="1">
    <citation type="submission" date="2019-01" db="EMBL/GenBank/DDBJ databases">
        <authorList>
            <person name="Zhang S."/>
        </authorList>
    </citation>
    <scope>NUCLEOTIDE SEQUENCE [LARGE SCALE GENOMIC DNA]</scope>
    <source>
        <strain evidence="11 12">1626</strain>
    </source>
</reference>
<dbReference type="Gene3D" id="3.20.20.70">
    <property type="entry name" value="Aldolase class I"/>
    <property type="match status" value="1"/>
</dbReference>
<dbReference type="RefSeq" id="WP_134673633.1">
    <property type="nucleotide sequence ID" value="NZ_SPUH01000001.1"/>
</dbReference>
<evidence type="ECO:0000256" key="2">
    <source>
        <dbReference type="ARBA" id="ARBA00004733"/>
    </source>
</evidence>
<comment type="pathway">
    <text evidence="2 9">Amino-acid biosynthesis; L-tryptophan biosynthesis; L-tryptophan from chorismate: step 5/5.</text>
</comment>
<comment type="similarity">
    <text evidence="9 10">Belongs to the TrpA family.</text>
</comment>
<dbReference type="InterPro" id="IPR002028">
    <property type="entry name" value="Trp_synthase_suA"/>
</dbReference>
<keyword evidence="5 9" id="KW-0822">Tryptophan biosynthesis</keyword>
<name>A0A4Z1RDL7_9GAMM</name>
<dbReference type="Proteomes" id="UP000298681">
    <property type="component" value="Unassembled WGS sequence"/>
</dbReference>
<evidence type="ECO:0000313" key="11">
    <source>
        <dbReference type="EMBL" id="TKS54253.1"/>
    </source>
</evidence>
<comment type="function">
    <text evidence="1 9">The alpha subunit is responsible for the aldol cleavage of indoleglycerol phosphate to indole and glyceraldehyde 3-phosphate.</text>
</comment>
<keyword evidence="6 9" id="KW-0057">Aromatic amino acid biosynthesis</keyword>
<protein>
    <recommendedName>
        <fullName evidence="9">Tryptophan synthase alpha chain</fullName>
        <ecNumber evidence="9">4.2.1.20</ecNumber>
    </recommendedName>
</protein>
<evidence type="ECO:0000256" key="7">
    <source>
        <dbReference type="ARBA" id="ARBA00023239"/>
    </source>
</evidence>
<dbReference type="PANTHER" id="PTHR43406:SF1">
    <property type="entry name" value="TRYPTOPHAN SYNTHASE ALPHA CHAIN, CHLOROPLASTIC"/>
    <property type="match status" value="1"/>
</dbReference>
<dbReference type="UniPathway" id="UPA00035">
    <property type="reaction ID" value="UER00044"/>
</dbReference>
<keyword evidence="12" id="KW-1185">Reference proteome</keyword>
<proteinExistence type="inferred from homology"/>
<feature type="active site" description="Proton acceptor" evidence="9">
    <location>
        <position position="60"/>
    </location>
</feature>
<comment type="catalytic activity">
    <reaction evidence="8 9">
        <text>(1S,2R)-1-C-(indol-3-yl)glycerol 3-phosphate + L-serine = D-glyceraldehyde 3-phosphate + L-tryptophan + H2O</text>
        <dbReference type="Rhea" id="RHEA:10532"/>
        <dbReference type="ChEBI" id="CHEBI:15377"/>
        <dbReference type="ChEBI" id="CHEBI:33384"/>
        <dbReference type="ChEBI" id="CHEBI:57912"/>
        <dbReference type="ChEBI" id="CHEBI:58866"/>
        <dbReference type="ChEBI" id="CHEBI:59776"/>
        <dbReference type="EC" id="4.2.1.20"/>
    </reaction>
</comment>
<comment type="caution">
    <text evidence="11">The sequence shown here is derived from an EMBL/GenBank/DDBJ whole genome shotgun (WGS) entry which is preliminary data.</text>
</comment>
<evidence type="ECO:0000256" key="10">
    <source>
        <dbReference type="RuleBase" id="RU003662"/>
    </source>
</evidence>
<evidence type="ECO:0000313" key="12">
    <source>
        <dbReference type="Proteomes" id="UP000298681"/>
    </source>
</evidence>
<dbReference type="PANTHER" id="PTHR43406">
    <property type="entry name" value="TRYPTOPHAN SYNTHASE, ALPHA CHAIN"/>
    <property type="match status" value="1"/>
</dbReference>
<dbReference type="HAMAP" id="MF_00131">
    <property type="entry name" value="Trp_synth_alpha"/>
    <property type="match status" value="1"/>
</dbReference>
<dbReference type="Pfam" id="PF00290">
    <property type="entry name" value="Trp_syntA"/>
    <property type="match status" value="1"/>
</dbReference>
<dbReference type="InterPro" id="IPR011060">
    <property type="entry name" value="RibuloseP-bd_barrel"/>
</dbReference>
<dbReference type="GO" id="GO:0004834">
    <property type="term" value="F:tryptophan synthase activity"/>
    <property type="evidence" value="ECO:0007669"/>
    <property type="project" value="UniProtKB-UniRule"/>
</dbReference>
<dbReference type="FunFam" id="3.20.20.70:FF:000037">
    <property type="entry name" value="Tryptophan synthase alpha chain"/>
    <property type="match status" value="1"/>
</dbReference>
<dbReference type="NCBIfam" id="TIGR00262">
    <property type="entry name" value="trpA"/>
    <property type="match status" value="1"/>
</dbReference>